<sequence length="326" mass="38015">MEPHNRQLWKVANAYSEEYLTHCTYICVVGSVAQKEADEYSDLNLIAFTGKESTLGEYTVVYKEEYVHVQVKSILEFPKGELIKYNPWHFHYLTEAMILKDNNGEFKKLQEWARSYFQSTQGKTDVIEDVKRLVQSRLKFSEKQQKEGASFVATHALLGAWKEAALLYQFISCQHVSMVHLIPFLREKGWLQDTPVPLSMANHLTYEAILDTALRLREHLREEGFSHLTKLTTLQDEVLTKKWERMKESGQWVNAGWLAYHNVFLILMETSQDQPFEVYFSHLPAKMKQRLNDLGFKELDYEQVSLLRHATEELLTTAESTIEQPS</sequence>
<evidence type="ECO:0008006" key="3">
    <source>
        <dbReference type="Google" id="ProtNLM"/>
    </source>
</evidence>
<accession>A0A0A5GL85</accession>
<dbReference type="EMBL" id="AVPE01000005">
    <property type="protein sequence ID" value="KGX92769.1"/>
    <property type="molecule type" value="Genomic_DNA"/>
</dbReference>
<dbReference type="SUPFAM" id="SSF81301">
    <property type="entry name" value="Nucleotidyltransferase"/>
    <property type="match status" value="1"/>
</dbReference>
<evidence type="ECO:0000313" key="2">
    <source>
        <dbReference type="Proteomes" id="UP000030528"/>
    </source>
</evidence>
<dbReference type="Gene3D" id="3.30.460.10">
    <property type="entry name" value="Beta Polymerase, domain 2"/>
    <property type="match status" value="1"/>
</dbReference>
<protein>
    <recommendedName>
        <fullName evidence="3">Polymerase nucleotidyl transferase domain-containing protein</fullName>
    </recommendedName>
</protein>
<gene>
    <name evidence="1" type="ORF">N781_14540</name>
</gene>
<dbReference type="eggNOG" id="COG1708">
    <property type="taxonomic scope" value="Bacteria"/>
</dbReference>
<dbReference type="STRING" id="1385510.GCA_000425205_01944"/>
<organism evidence="1 2">
    <name type="scientific">Pontibacillus halophilus JSM 076056 = DSM 19796</name>
    <dbReference type="NCBI Taxonomy" id="1385510"/>
    <lineage>
        <taxon>Bacteria</taxon>
        <taxon>Bacillati</taxon>
        <taxon>Bacillota</taxon>
        <taxon>Bacilli</taxon>
        <taxon>Bacillales</taxon>
        <taxon>Bacillaceae</taxon>
        <taxon>Pontibacillus</taxon>
    </lineage>
</organism>
<proteinExistence type="predicted"/>
<evidence type="ECO:0000313" key="1">
    <source>
        <dbReference type="EMBL" id="KGX92769.1"/>
    </source>
</evidence>
<reference evidence="1 2" key="1">
    <citation type="submission" date="2013-08" db="EMBL/GenBank/DDBJ databases">
        <authorList>
            <person name="Huang J."/>
            <person name="Wang G."/>
        </authorList>
    </citation>
    <scope>NUCLEOTIDE SEQUENCE [LARGE SCALE GENOMIC DNA]</scope>
    <source>
        <strain evidence="1 2">JSM 076056</strain>
    </source>
</reference>
<dbReference type="InterPro" id="IPR043519">
    <property type="entry name" value="NT_sf"/>
</dbReference>
<name>A0A0A5GL85_9BACI</name>
<dbReference type="AlphaFoldDB" id="A0A0A5GL85"/>
<keyword evidence="2" id="KW-1185">Reference proteome</keyword>
<dbReference type="Proteomes" id="UP000030528">
    <property type="component" value="Unassembled WGS sequence"/>
</dbReference>
<comment type="caution">
    <text evidence="1">The sequence shown here is derived from an EMBL/GenBank/DDBJ whole genome shotgun (WGS) entry which is preliminary data.</text>
</comment>